<sequence length="209" mass="23740">MRDLSRPFTVIHRFTVKGNTEKFEREFQDYADYLLHVPGFDFLVTVRLLDRPEVYTHLGHWRSLHSFVSAVHDEPYLDRVRRLGAMVETEADQAVSIARTVLGEARVGEDSVLLLRIQVHGDWRTVESAFGVLAAELARRPGHGGSDLLRSTLHARRYQALLWWRDGASCAATLRSGIVQEFAARVAPAAVVEVERTRHLAYRPQSPLD</sequence>
<dbReference type="InterPro" id="IPR011008">
    <property type="entry name" value="Dimeric_a/b-barrel"/>
</dbReference>
<proteinExistence type="predicted"/>
<feature type="domain" description="ABM" evidence="1">
    <location>
        <begin position="7"/>
        <end position="69"/>
    </location>
</feature>
<keyword evidence="3" id="KW-1185">Reference proteome</keyword>
<dbReference type="InterPro" id="IPR007138">
    <property type="entry name" value="ABM_dom"/>
</dbReference>
<organism evidence="2 3">
    <name type="scientific">Streptomyces fodineus</name>
    <dbReference type="NCBI Taxonomy" id="1904616"/>
    <lineage>
        <taxon>Bacteria</taxon>
        <taxon>Bacillati</taxon>
        <taxon>Actinomycetota</taxon>
        <taxon>Actinomycetes</taxon>
        <taxon>Kitasatosporales</taxon>
        <taxon>Streptomycetaceae</taxon>
        <taxon>Streptomyces</taxon>
    </lineage>
</organism>
<name>A0A1D7YBF5_9ACTN</name>
<dbReference type="SUPFAM" id="SSF54909">
    <property type="entry name" value="Dimeric alpha+beta barrel"/>
    <property type="match status" value="2"/>
</dbReference>
<dbReference type="AlphaFoldDB" id="A0A1D7YBF5"/>
<accession>A0A1D7YBF5</accession>
<dbReference type="Gene3D" id="3.30.70.100">
    <property type="match status" value="2"/>
</dbReference>
<dbReference type="KEGG" id="spun:BFF78_19290"/>
<dbReference type="Pfam" id="PF03992">
    <property type="entry name" value="ABM"/>
    <property type="match status" value="1"/>
</dbReference>
<evidence type="ECO:0000313" key="3">
    <source>
        <dbReference type="Proteomes" id="UP000094960"/>
    </source>
</evidence>
<evidence type="ECO:0000259" key="1">
    <source>
        <dbReference type="Pfam" id="PF03992"/>
    </source>
</evidence>
<dbReference type="Proteomes" id="UP000094960">
    <property type="component" value="Chromosome"/>
</dbReference>
<gene>
    <name evidence="2" type="ORF">BFF78_19290</name>
</gene>
<dbReference type="EMBL" id="CP017248">
    <property type="protein sequence ID" value="AOR32921.1"/>
    <property type="molecule type" value="Genomic_DNA"/>
</dbReference>
<protein>
    <recommendedName>
        <fullName evidence="1">ABM domain-containing protein</fullName>
    </recommendedName>
</protein>
<reference evidence="3" key="1">
    <citation type="submission" date="2016-09" db="EMBL/GenBank/DDBJ databases">
        <title>Streptomyces puniciscabiei strain:TW1S1 Genome sequencing and assembly.</title>
        <authorList>
            <person name="Kim M.-K."/>
            <person name="Kim S.B."/>
        </authorList>
    </citation>
    <scope>NUCLEOTIDE SEQUENCE [LARGE SCALE GENOMIC DNA]</scope>
    <source>
        <strain evidence="3">TW1S1</strain>
    </source>
</reference>
<evidence type="ECO:0000313" key="2">
    <source>
        <dbReference type="EMBL" id="AOR32921.1"/>
    </source>
</evidence>